<dbReference type="PROSITE" id="PS00105">
    <property type="entry name" value="AA_TRANSFER_CLASS_1"/>
    <property type="match status" value="1"/>
</dbReference>
<dbReference type="Gene3D" id="3.40.640.10">
    <property type="entry name" value="Type I PLP-dependent aspartate aminotransferase-like (Major domain)"/>
    <property type="match status" value="1"/>
</dbReference>
<comment type="cofactor">
    <cofactor evidence="1">
        <name>pyridoxal 5'-phosphate</name>
        <dbReference type="ChEBI" id="CHEBI:597326"/>
    </cofactor>
</comment>
<evidence type="ECO:0000259" key="2">
    <source>
        <dbReference type="Pfam" id="PF00155"/>
    </source>
</evidence>
<comment type="similarity">
    <text evidence="1">Belongs to the class-I pyridoxal-phosphate-dependent aminotransferase family.</text>
</comment>
<dbReference type="PANTHER" id="PTHR43510:SF1">
    <property type="entry name" value="AMINOTRANSFERASE FUNCTION, HYPOTHETICAL (EUROFUNG)"/>
    <property type="match status" value="1"/>
</dbReference>
<organism evidence="3 4">
    <name type="scientific">Bradyrhizobium elkanii</name>
    <dbReference type="NCBI Taxonomy" id="29448"/>
    <lineage>
        <taxon>Bacteria</taxon>
        <taxon>Pseudomonadati</taxon>
        <taxon>Pseudomonadota</taxon>
        <taxon>Alphaproteobacteria</taxon>
        <taxon>Hyphomicrobiales</taxon>
        <taxon>Nitrobacteraceae</taxon>
        <taxon>Bradyrhizobium</taxon>
    </lineage>
</organism>
<dbReference type="GO" id="GO:0030170">
    <property type="term" value="F:pyridoxal phosphate binding"/>
    <property type="evidence" value="ECO:0007669"/>
    <property type="project" value="InterPro"/>
</dbReference>
<dbReference type="AlphaFoldDB" id="A0A4U6RH71"/>
<keyword evidence="1 3" id="KW-0808">Transferase</keyword>
<dbReference type="CDD" id="cd00609">
    <property type="entry name" value="AAT_like"/>
    <property type="match status" value="1"/>
</dbReference>
<dbReference type="InterPro" id="IPR004838">
    <property type="entry name" value="NHTrfase_class1_PyrdxlP-BS"/>
</dbReference>
<protein>
    <recommendedName>
        <fullName evidence="1">Aminotransferase</fullName>
        <ecNumber evidence="1">2.6.1.-</ecNumber>
    </recommendedName>
</protein>
<dbReference type="Pfam" id="PF00155">
    <property type="entry name" value="Aminotran_1_2"/>
    <property type="match status" value="1"/>
</dbReference>
<dbReference type="SUPFAM" id="SSF53383">
    <property type="entry name" value="PLP-dependent transferases"/>
    <property type="match status" value="1"/>
</dbReference>
<name>A0A4U6RH71_BRAEL</name>
<dbReference type="RefSeq" id="WP_137483352.1">
    <property type="nucleotide sequence ID" value="NZ_SZZP01000033.1"/>
</dbReference>
<dbReference type="EC" id="2.6.1.-" evidence="1"/>
<dbReference type="EMBL" id="SZZP01000033">
    <property type="protein sequence ID" value="TKV73657.1"/>
    <property type="molecule type" value="Genomic_DNA"/>
</dbReference>
<accession>A0A4U6RH71</accession>
<dbReference type="Proteomes" id="UP000305095">
    <property type="component" value="Unassembled WGS sequence"/>
</dbReference>
<dbReference type="InterPro" id="IPR015421">
    <property type="entry name" value="PyrdxlP-dep_Trfase_major"/>
</dbReference>
<evidence type="ECO:0000313" key="4">
    <source>
        <dbReference type="Proteomes" id="UP000305095"/>
    </source>
</evidence>
<feature type="domain" description="Aminotransferase class I/classII large" evidence="2">
    <location>
        <begin position="50"/>
        <end position="321"/>
    </location>
</feature>
<dbReference type="GO" id="GO:0008483">
    <property type="term" value="F:transaminase activity"/>
    <property type="evidence" value="ECO:0007669"/>
    <property type="project" value="UniProtKB-KW"/>
</dbReference>
<comment type="caution">
    <text evidence="3">The sequence shown here is derived from an EMBL/GenBank/DDBJ whole genome shotgun (WGS) entry which is preliminary data.</text>
</comment>
<gene>
    <name evidence="3" type="ORF">FDV58_36155</name>
</gene>
<dbReference type="Gene3D" id="3.90.1150.10">
    <property type="entry name" value="Aspartate Aminotransferase, domain 1"/>
    <property type="match status" value="1"/>
</dbReference>
<sequence length="399" mass="42254">MSDEADWQGRFPRNEIISLLDVNRRYNLAESTAQDLTLGEILDLAGGAAALGGLKMGYGTSAGLPRLRTAIAALTGVLPEEVVTTQGTALGLFMLAFELCRPGDEAVIAMPSFPPSRDSLVGAGVTLRECRLTFDQGFKLTVGALEPLLNERTKLVSIASPQNPSGVRATLDEIKAILDLMRVKSPAARLFVDETYRDATYGDETPPRSAAAVDDAVITGGSVSKAHGAPGLRVGWLTVRDPALRERLTVAKMNMVISGSPLDETLASVILETREKILGARRGLLAAGLSKVAAWVDAQAGRVQWVRPDGGAMCCLRLSPNVFDDGGIARFWSTLPAAELQIGDGAWFGESSAVLRLGFGYLPIDVLPAALDALSNAIETAVRPDPVGDALRPPSRVVV</sequence>
<dbReference type="InterPro" id="IPR015424">
    <property type="entry name" value="PyrdxlP-dep_Trfase"/>
</dbReference>
<evidence type="ECO:0000256" key="1">
    <source>
        <dbReference type="RuleBase" id="RU000481"/>
    </source>
</evidence>
<keyword evidence="1 3" id="KW-0032">Aminotransferase</keyword>
<reference evidence="3 4" key="1">
    <citation type="submission" date="2019-05" db="EMBL/GenBank/DDBJ databases">
        <title>Draft Genome of Bradyrhizobium elkanii strain SEMIA 938, Used in Commercial Inoculants for Lupinus spp. in Brazil.</title>
        <authorList>
            <person name="Hungria M."/>
            <person name="Delamuta J.R.M."/>
            <person name="Ribeiro R.A."/>
            <person name="Nogueira M.A."/>
        </authorList>
    </citation>
    <scope>NUCLEOTIDE SEQUENCE [LARGE SCALE GENOMIC DNA]</scope>
    <source>
        <strain evidence="3 4">Semia 938</strain>
    </source>
</reference>
<proteinExistence type="inferred from homology"/>
<dbReference type="InterPro" id="IPR004839">
    <property type="entry name" value="Aminotransferase_I/II_large"/>
</dbReference>
<dbReference type="InterPro" id="IPR015422">
    <property type="entry name" value="PyrdxlP-dep_Trfase_small"/>
</dbReference>
<dbReference type="PANTHER" id="PTHR43510">
    <property type="entry name" value="AMINOTRANSFERASE FUNCTION, HYPOTHETICAL (EUROFUNG)"/>
    <property type="match status" value="1"/>
</dbReference>
<evidence type="ECO:0000313" key="3">
    <source>
        <dbReference type="EMBL" id="TKV73657.1"/>
    </source>
</evidence>